<dbReference type="InterPro" id="IPR050584">
    <property type="entry name" value="Cholesterol_7-desaturase"/>
</dbReference>
<evidence type="ECO:0000259" key="2">
    <source>
        <dbReference type="Pfam" id="PF19112"/>
    </source>
</evidence>
<evidence type="ECO:0000313" key="3">
    <source>
        <dbReference type="EMBL" id="KAB7781905.1"/>
    </source>
</evidence>
<dbReference type="Proteomes" id="UP000469949">
    <property type="component" value="Unassembled WGS sequence"/>
</dbReference>
<evidence type="ECO:0000313" key="4">
    <source>
        <dbReference type="Proteomes" id="UP000469949"/>
    </source>
</evidence>
<reference evidence="3 4" key="1">
    <citation type="submission" date="2019-10" db="EMBL/GenBank/DDBJ databases">
        <title>Draft Genome Sequence of the Caffeine Degrading Methylotroph Methylorubrum populi PINKEL.</title>
        <authorList>
            <person name="Dawson S.C."/>
            <person name="Zhang X."/>
            <person name="Wright M.E."/>
            <person name="Sharma G."/>
            <person name="Langner J.T."/>
            <person name="Ditty J.L."/>
            <person name="Subuyuj G.A."/>
        </authorList>
    </citation>
    <scope>NUCLEOTIDE SEQUENCE [LARGE SCALE GENOMIC DNA]</scope>
    <source>
        <strain evidence="3 4">Pinkel</strain>
    </source>
</reference>
<comment type="caution">
    <text evidence="3">The sequence shown here is derived from an EMBL/GenBank/DDBJ whole genome shotgun (WGS) entry which is preliminary data.</text>
</comment>
<dbReference type="PANTHER" id="PTHR21266">
    <property type="entry name" value="IRON-SULFUR DOMAIN CONTAINING PROTEIN"/>
    <property type="match status" value="1"/>
</dbReference>
<evidence type="ECO:0000256" key="1">
    <source>
        <dbReference type="ARBA" id="ARBA00023002"/>
    </source>
</evidence>
<sequence length="285" mass="31944">MCDDQFTRSQWYAVARIEDLPAGGRRSTMLLDQDIELSNSNGVIASRARTKSGAATPLPTQVRYGHIFTTLSDSPRDLFAMPEFDEPGRRLVTAGAIAVSCSGLRVVENFLDMAHFPFVHTGILGEEPHTDVAEYDVELREDVDEVWATKCEFYQPKAAAAAEGGQLTRYMYRVAQPFSTVLYKTCPIREGAWDLVGLFIQPKTETECDVHSFVLVFDDSNSDNSLLQFQQMIFMQDRMILENQVPAKLPLDPRLELPTRADASSIAFRRWLKAHGQTYGVSPLA</sequence>
<dbReference type="AlphaFoldDB" id="A0A833MYS2"/>
<proteinExistence type="predicted"/>
<dbReference type="Pfam" id="PF19112">
    <property type="entry name" value="VanA_C"/>
    <property type="match status" value="1"/>
</dbReference>
<dbReference type="InterPro" id="IPR044043">
    <property type="entry name" value="VanA_C_cat"/>
</dbReference>
<dbReference type="EMBL" id="WEKV01000025">
    <property type="protein sequence ID" value="KAB7781905.1"/>
    <property type="molecule type" value="Genomic_DNA"/>
</dbReference>
<keyword evidence="1" id="KW-0560">Oxidoreductase</keyword>
<dbReference type="PANTHER" id="PTHR21266:SF60">
    <property type="entry name" value="3-KETOSTEROID-9-ALPHA-MONOOXYGENASE, OXYGENASE COMPONENT"/>
    <property type="match status" value="1"/>
</dbReference>
<protein>
    <recommendedName>
        <fullName evidence="2">Vanillate O-demethylase oxygenase-like C-terminal catalytic domain-containing protein</fullName>
    </recommendedName>
</protein>
<dbReference type="GO" id="GO:0016491">
    <property type="term" value="F:oxidoreductase activity"/>
    <property type="evidence" value="ECO:0007669"/>
    <property type="project" value="UniProtKB-KW"/>
</dbReference>
<organism evidence="3 4">
    <name type="scientific">Methylorubrum populi</name>
    <dbReference type="NCBI Taxonomy" id="223967"/>
    <lineage>
        <taxon>Bacteria</taxon>
        <taxon>Pseudomonadati</taxon>
        <taxon>Pseudomonadota</taxon>
        <taxon>Alphaproteobacteria</taxon>
        <taxon>Hyphomicrobiales</taxon>
        <taxon>Methylobacteriaceae</taxon>
        <taxon>Methylorubrum</taxon>
    </lineage>
</organism>
<feature type="domain" description="Vanillate O-demethylase oxygenase-like C-terminal catalytic" evidence="2">
    <location>
        <begin position="100"/>
        <end position="274"/>
    </location>
</feature>
<gene>
    <name evidence="3" type="ORF">F8B43_5654</name>
</gene>
<dbReference type="Gene3D" id="3.90.380.10">
    <property type="entry name" value="Naphthalene 1,2-dioxygenase Alpha Subunit, Chain A, domain 1"/>
    <property type="match status" value="1"/>
</dbReference>
<accession>A0A833MYS2</accession>
<dbReference type="SUPFAM" id="SSF55961">
    <property type="entry name" value="Bet v1-like"/>
    <property type="match status" value="1"/>
</dbReference>
<name>A0A833MYS2_9HYPH</name>